<accession>H5UP72</accession>
<reference evidence="8 9" key="1">
    <citation type="submission" date="2012-02" db="EMBL/GenBank/DDBJ databases">
        <title>Whole genome shotgun sequence of Mobilicoccus pelagius NBRC 104925.</title>
        <authorList>
            <person name="Yoshida Y."/>
            <person name="Hosoyama A."/>
            <person name="Tsuchikane K."/>
            <person name="Katsumata H."/>
            <person name="Yamazaki S."/>
            <person name="Fujita N."/>
        </authorList>
    </citation>
    <scope>NUCLEOTIDE SEQUENCE [LARGE SCALE GENOMIC DNA]</scope>
    <source>
        <strain evidence="8 9">NBRC 104925</strain>
    </source>
</reference>
<evidence type="ECO:0000256" key="5">
    <source>
        <dbReference type="ARBA" id="ARBA00022927"/>
    </source>
</evidence>
<name>H5UP72_9MICO</name>
<keyword evidence="8" id="KW-0282">Flagellum</keyword>
<evidence type="ECO:0000259" key="7">
    <source>
        <dbReference type="Pfam" id="PF02108"/>
    </source>
</evidence>
<evidence type="ECO:0000256" key="6">
    <source>
        <dbReference type="ARBA" id="ARBA00023225"/>
    </source>
</evidence>
<evidence type="ECO:0000256" key="3">
    <source>
        <dbReference type="ARBA" id="ARBA00022448"/>
    </source>
</evidence>
<organism evidence="8 9">
    <name type="scientific">Mobilicoccus pelagius NBRC 104925</name>
    <dbReference type="NCBI Taxonomy" id="1089455"/>
    <lineage>
        <taxon>Bacteria</taxon>
        <taxon>Bacillati</taxon>
        <taxon>Actinomycetota</taxon>
        <taxon>Actinomycetes</taxon>
        <taxon>Micrococcales</taxon>
        <taxon>Dermatophilaceae</taxon>
        <taxon>Mobilicoccus</taxon>
    </lineage>
</organism>
<dbReference type="Proteomes" id="UP000004367">
    <property type="component" value="Unassembled WGS sequence"/>
</dbReference>
<sequence length="243" mass="26259">MPEGLRYTPNRTSYVIRAAEDDTSRPARMGADLTATEYAPVGVADPRLVDPYLAEVVEKAKEQAHAQGYEDGRAQGFEAGRREGLDLMAQQQAEIAERDARERASRKERLGELLANVENAIAGALNYQAPAVTELQEVVTELAVQIAESLVGHHLEVGECTARDAVMRALSQVPRRATVTLRMNPADHDDVTAITGDIMEWTVADVVADPTVARGDAIAMATNLEVDASLEGALDRVRTALNA</sequence>
<keyword evidence="9" id="KW-1185">Reference proteome</keyword>
<keyword evidence="8" id="KW-0969">Cilium</keyword>
<dbReference type="Pfam" id="PF02108">
    <property type="entry name" value="FliH"/>
    <property type="match status" value="1"/>
</dbReference>
<dbReference type="GO" id="GO:0044781">
    <property type="term" value="P:bacterial-type flagellum organization"/>
    <property type="evidence" value="ECO:0007669"/>
    <property type="project" value="UniProtKB-KW"/>
</dbReference>
<dbReference type="GO" id="GO:0015031">
    <property type="term" value="P:protein transport"/>
    <property type="evidence" value="ECO:0007669"/>
    <property type="project" value="UniProtKB-KW"/>
</dbReference>
<dbReference type="eggNOG" id="COG1317">
    <property type="taxonomic scope" value="Bacteria"/>
</dbReference>
<dbReference type="GO" id="GO:0005829">
    <property type="term" value="C:cytosol"/>
    <property type="evidence" value="ECO:0007669"/>
    <property type="project" value="TreeGrafter"/>
</dbReference>
<keyword evidence="4" id="KW-1005">Bacterial flagellum biogenesis</keyword>
<comment type="caution">
    <text evidence="8">The sequence shown here is derived from an EMBL/GenBank/DDBJ whole genome shotgun (WGS) entry which is preliminary data.</text>
</comment>
<evidence type="ECO:0000313" key="9">
    <source>
        <dbReference type="Proteomes" id="UP000004367"/>
    </source>
</evidence>
<dbReference type="InterPro" id="IPR051472">
    <property type="entry name" value="T3SS_Stator/FliH"/>
</dbReference>
<keyword evidence="5" id="KW-0653">Protein transport</keyword>
<keyword evidence="3" id="KW-0813">Transport</keyword>
<dbReference type="PANTHER" id="PTHR34982:SF1">
    <property type="entry name" value="FLAGELLAR ASSEMBLY PROTEIN FLIH"/>
    <property type="match status" value="1"/>
</dbReference>
<comment type="function">
    <text evidence="1">Needed for flagellar regrowth and assembly.</text>
</comment>
<dbReference type="PANTHER" id="PTHR34982">
    <property type="entry name" value="YOP PROTEINS TRANSLOCATION PROTEIN L"/>
    <property type="match status" value="1"/>
</dbReference>
<dbReference type="RefSeq" id="WP_009481428.1">
    <property type="nucleotide sequence ID" value="NZ_BAFE01000019.1"/>
</dbReference>
<proteinExistence type="inferred from homology"/>
<dbReference type="AlphaFoldDB" id="H5UP72"/>
<keyword evidence="6" id="KW-1006">Bacterial flagellum protein export</keyword>
<evidence type="ECO:0000256" key="1">
    <source>
        <dbReference type="ARBA" id="ARBA00003041"/>
    </source>
</evidence>
<dbReference type="EMBL" id="BAFE01000019">
    <property type="protein sequence ID" value="GAB47530.1"/>
    <property type="molecule type" value="Genomic_DNA"/>
</dbReference>
<feature type="domain" description="Flagellar assembly protein FliH/Type III secretion system HrpE" evidence="7">
    <location>
        <begin position="108"/>
        <end position="236"/>
    </location>
</feature>
<gene>
    <name evidence="8" type="primary">fliH</name>
    <name evidence="8" type="ORF">MOPEL_020_00160</name>
</gene>
<evidence type="ECO:0000256" key="2">
    <source>
        <dbReference type="ARBA" id="ARBA00006602"/>
    </source>
</evidence>
<keyword evidence="8" id="KW-0966">Cell projection</keyword>
<dbReference type="STRING" id="1089455.MOPEL_020_00160"/>
<comment type="similarity">
    <text evidence="2">Belongs to the FliH family.</text>
</comment>
<evidence type="ECO:0000256" key="4">
    <source>
        <dbReference type="ARBA" id="ARBA00022795"/>
    </source>
</evidence>
<protein>
    <submittedName>
        <fullName evidence="8">Flagellar assembly protein FliH</fullName>
    </submittedName>
</protein>
<dbReference type="InterPro" id="IPR018035">
    <property type="entry name" value="Flagellar_FliH/T3SS_HrpE"/>
</dbReference>
<evidence type="ECO:0000313" key="8">
    <source>
        <dbReference type="EMBL" id="GAB47530.1"/>
    </source>
</evidence>